<accession>A0A646KGV9</accession>
<dbReference type="EMBL" id="VCLA01000127">
    <property type="protein sequence ID" value="MQT01485.1"/>
    <property type="molecule type" value="Genomic_DNA"/>
</dbReference>
<gene>
    <name evidence="1" type="ORF">FF041_15095</name>
</gene>
<organism evidence="1 2">
    <name type="scientific">Streptomyces jumonjinensis</name>
    <dbReference type="NCBI Taxonomy" id="1945"/>
    <lineage>
        <taxon>Bacteria</taxon>
        <taxon>Bacillati</taxon>
        <taxon>Actinomycetota</taxon>
        <taxon>Actinomycetes</taxon>
        <taxon>Kitasatosporales</taxon>
        <taxon>Streptomycetaceae</taxon>
        <taxon>Streptomyces</taxon>
    </lineage>
</organism>
<dbReference type="Proteomes" id="UP000419138">
    <property type="component" value="Unassembled WGS sequence"/>
</dbReference>
<evidence type="ECO:0000313" key="1">
    <source>
        <dbReference type="EMBL" id="MQT01485.1"/>
    </source>
</evidence>
<name>A0A646KGV9_STRJU</name>
<comment type="caution">
    <text evidence="1">The sequence shown here is derived from an EMBL/GenBank/DDBJ whole genome shotgun (WGS) entry which is preliminary data.</text>
</comment>
<dbReference type="AlphaFoldDB" id="A0A646KGV9"/>
<reference evidence="1 2" key="1">
    <citation type="submission" date="2019-05" db="EMBL/GenBank/DDBJ databases">
        <title>Comparative genomics and metabolomics analyses of clavulanic acid producing Streptomyces species provides insight into specialized metabolism and evolution of beta-lactam biosynthetic gene clusters.</title>
        <authorList>
            <person name="Moore M.A."/>
            <person name="Cruz-Morales P."/>
            <person name="Barona Gomez F."/>
            <person name="Kapil T."/>
        </authorList>
    </citation>
    <scope>NUCLEOTIDE SEQUENCE [LARGE SCALE GENOMIC DNA]</scope>
    <source>
        <strain evidence="1 2">NRRL 5741</strain>
    </source>
</reference>
<evidence type="ECO:0000313" key="2">
    <source>
        <dbReference type="Proteomes" id="UP000419138"/>
    </source>
</evidence>
<keyword evidence="2" id="KW-1185">Reference proteome</keyword>
<protein>
    <submittedName>
        <fullName evidence="1">Uncharacterized protein</fullName>
    </submittedName>
</protein>
<proteinExistence type="predicted"/>
<sequence>MGGEGRDRVLRTVIDGEWVTLPGTLGEIRAGLTDQERSVFEAEIDAAALEDLPRVAARWALPAGARQADEELFGRLTAGDYSGVVNGDGQPVGP</sequence>